<accession>A0ABP1RBP7</accession>
<evidence type="ECO:0000313" key="2">
    <source>
        <dbReference type="EMBL" id="CAL8124732.1"/>
    </source>
</evidence>
<name>A0ABP1RBP7_9HEXA</name>
<keyword evidence="3" id="KW-1185">Reference proteome</keyword>
<dbReference type="EMBL" id="CAXLJM020000068">
    <property type="protein sequence ID" value="CAL8124732.1"/>
    <property type="molecule type" value="Genomic_DNA"/>
</dbReference>
<feature type="transmembrane region" description="Helical" evidence="1">
    <location>
        <begin position="121"/>
        <end position="139"/>
    </location>
</feature>
<gene>
    <name evidence="2" type="ORF">ODALV1_LOCUS20743</name>
</gene>
<protein>
    <submittedName>
        <fullName evidence="2">Uncharacterized protein</fullName>
    </submittedName>
</protein>
<comment type="caution">
    <text evidence="2">The sequence shown here is derived from an EMBL/GenBank/DDBJ whole genome shotgun (WGS) entry which is preliminary data.</text>
</comment>
<evidence type="ECO:0000313" key="3">
    <source>
        <dbReference type="Proteomes" id="UP001642540"/>
    </source>
</evidence>
<feature type="transmembrane region" description="Helical" evidence="1">
    <location>
        <begin position="60"/>
        <end position="85"/>
    </location>
</feature>
<keyword evidence="1" id="KW-0472">Membrane</keyword>
<reference evidence="2 3" key="1">
    <citation type="submission" date="2024-08" db="EMBL/GenBank/DDBJ databases">
        <authorList>
            <person name="Cucini C."/>
            <person name="Frati F."/>
        </authorList>
    </citation>
    <scope>NUCLEOTIDE SEQUENCE [LARGE SCALE GENOMIC DNA]</scope>
</reference>
<keyword evidence="1" id="KW-1133">Transmembrane helix</keyword>
<feature type="transmembrane region" description="Helical" evidence="1">
    <location>
        <begin position="5"/>
        <end position="23"/>
    </location>
</feature>
<keyword evidence="1" id="KW-0812">Transmembrane</keyword>
<organism evidence="2 3">
    <name type="scientific">Orchesella dallaii</name>
    <dbReference type="NCBI Taxonomy" id="48710"/>
    <lineage>
        <taxon>Eukaryota</taxon>
        <taxon>Metazoa</taxon>
        <taxon>Ecdysozoa</taxon>
        <taxon>Arthropoda</taxon>
        <taxon>Hexapoda</taxon>
        <taxon>Collembola</taxon>
        <taxon>Entomobryomorpha</taxon>
        <taxon>Entomobryoidea</taxon>
        <taxon>Orchesellidae</taxon>
        <taxon>Orchesellinae</taxon>
        <taxon>Orchesella</taxon>
    </lineage>
</organism>
<feature type="transmembrane region" description="Helical" evidence="1">
    <location>
        <begin position="215"/>
        <end position="238"/>
    </location>
</feature>
<feature type="transmembrane region" description="Helical" evidence="1">
    <location>
        <begin position="183"/>
        <end position="203"/>
    </location>
</feature>
<sequence length="316" mass="36069">MTFYYAMFAFIGIFVLTLDAVFIQNSEIVDAANQLISVFQRHNKKNHPGWCREDPNQVDIVGFVSAIFITEMVLPAFLVPALLVIEDGDAWFHIFKLHFSFAFSHSIPALFARFVLSFVSILEFIRCTFVFGVFGLIIAFTTKRSLSILRINCVNPENLVATLNYYVQLELVFIVLGRHAEKLFLVIMAGIQVSSSVIFWLCISHWEQLPPSMRLFLLSLSGLELASMLLFLVCIGMVCEQSEMLVVEQKKSLYTGKGRKGTQNWKSTSVLYWKLWSARRKLGLEYGIGLKFQRNTSIKYMEVLSNNTTNLVLLMP</sequence>
<proteinExistence type="predicted"/>
<dbReference type="Proteomes" id="UP001642540">
    <property type="component" value="Unassembled WGS sequence"/>
</dbReference>
<evidence type="ECO:0000256" key="1">
    <source>
        <dbReference type="SAM" id="Phobius"/>
    </source>
</evidence>